<dbReference type="EMBL" id="NIRI02000056">
    <property type="protein sequence ID" value="KAG5443201.1"/>
    <property type="molecule type" value="Genomic_DNA"/>
</dbReference>
<dbReference type="OrthoDB" id="6245513at2759"/>
<organism evidence="2 3">
    <name type="scientific">Clonorchis sinensis</name>
    <name type="common">Chinese liver fluke</name>
    <dbReference type="NCBI Taxonomy" id="79923"/>
    <lineage>
        <taxon>Eukaryota</taxon>
        <taxon>Metazoa</taxon>
        <taxon>Spiralia</taxon>
        <taxon>Lophotrochozoa</taxon>
        <taxon>Platyhelminthes</taxon>
        <taxon>Trematoda</taxon>
        <taxon>Digenea</taxon>
        <taxon>Opisthorchiida</taxon>
        <taxon>Opisthorchiata</taxon>
        <taxon>Opisthorchiidae</taxon>
        <taxon>Clonorchis</taxon>
    </lineage>
</organism>
<evidence type="ECO:0000313" key="2">
    <source>
        <dbReference type="EMBL" id="KAG5443201.1"/>
    </source>
</evidence>
<sequence>MLPRTPMGSGTADELKERVRLLQRELEFKRKLLKKVERRKRLPTTEKILLESNAVNEQIDSQVSLQVSSQEASIQERNPQSCGSLQSLECVDLLHSDPLLTCSSLQHETSVVVHLLAAALDSHELIIFCNPKGSNQCPVVWRKKLISDVITFIRILTPPSFGSCEATFGLVVGELFESSSSHLVSLYQFSYVPTCSPFVASLMDVSTLPLPNLHELKTGRALLCTIFGSFDSKIWISLFFPESFCHVLLKVFDARFVWQLSDMKTVDLGSHQGLSNWSTSISACFIDGKNWALVGIHSDSDSSSWLCHQWRPACLSGHRGSEFEVSLTPIKLATGLHVTWTEKLVFRRLSAVAFERDSDRILLSVVADAVSESGTKPILLVAVASDKQCLVLRVSDLTLPQYSSQPTIWLLLQLKDSKFKQTIISITPVGTIHCHKLQVSTWSVSSLLEPCDTVVYPNTCIVGVSTDFKFGVLPLVHFDQVYSLLSPLLVACLFNDDSFTFSLFCNT</sequence>
<accession>A0A8T1M391</accession>
<evidence type="ECO:0000313" key="3">
    <source>
        <dbReference type="Proteomes" id="UP000286415"/>
    </source>
</evidence>
<proteinExistence type="predicted"/>
<dbReference type="AlphaFoldDB" id="A0A8T1M391"/>
<comment type="caution">
    <text evidence="2">The sequence shown here is derived from an EMBL/GenBank/DDBJ whole genome shotgun (WGS) entry which is preliminary data.</text>
</comment>
<keyword evidence="1" id="KW-0175">Coiled coil</keyword>
<dbReference type="Proteomes" id="UP000286415">
    <property type="component" value="Unassembled WGS sequence"/>
</dbReference>
<feature type="coiled-coil region" evidence="1">
    <location>
        <begin position="12"/>
        <end position="39"/>
    </location>
</feature>
<reference evidence="2 3" key="2">
    <citation type="journal article" date="2021" name="Genomics">
        <title>High-quality reference genome for Clonorchis sinensis.</title>
        <authorList>
            <person name="Young N.D."/>
            <person name="Stroehlein A.J."/>
            <person name="Kinkar L."/>
            <person name="Wang T."/>
            <person name="Sohn W.M."/>
            <person name="Chang B.C.H."/>
            <person name="Kaur P."/>
            <person name="Weisz D."/>
            <person name="Dudchenko O."/>
            <person name="Aiden E.L."/>
            <person name="Korhonen P.K."/>
            <person name="Gasser R.B."/>
        </authorList>
    </citation>
    <scope>NUCLEOTIDE SEQUENCE [LARGE SCALE GENOMIC DNA]</scope>
    <source>
        <strain evidence="2">Cs-k2</strain>
    </source>
</reference>
<name>A0A8T1M391_CLOSI</name>
<evidence type="ECO:0000256" key="1">
    <source>
        <dbReference type="SAM" id="Coils"/>
    </source>
</evidence>
<protein>
    <submittedName>
        <fullName evidence="2">Uncharacterized protein</fullName>
    </submittedName>
</protein>
<reference evidence="2 3" key="1">
    <citation type="journal article" date="2018" name="Biotechnol. Adv.">
        <title>Improved genomic resources and new bioinformatic workflow for the carcinogenic parasite Clonorchis sinensis: Biotechnological implications.</title>
        <authorList>
            <person name="Wang D."/>
            <person name="Korhonen P.K."/>
            <person name="Gasser R.B."/>
            <person name="Young N.D."/>
        </authorList>
    </citation>
    <scope>NUCLEOTIDE SEQUENCE [LARGE SCALE GENOMIC DNA]</scope>
    <source>
        <strain evidence="2">Cs-k2</strain>
    </source>
</reference>
<gene>
    <name evidence="2" type="ORF">CSKR_202752</name>
</gene>
<keyword evidence="3" id="KW-1185">Reference proteome</keyword>